<feature type="compositionally biased region" description="Low complexity" evidence="8">
    <location>
        <begin position="313"/>
        <end position="326"/>
    </location>
</feature>
<protein>
    <recommendedName>
        <fullName evidence="1">non-specific serine/threonine protein kinase</fullName>
        <ecNumber evidence="1">2.7.11.1</ecNumber>
    </recommendedName>
</protein>
<accession>A0ABT5FS83</accession>
<feature type="binding site" evidence="7">
    <location>
        <position position="47"/>
    </location>
    <ligand>
        <name>ATP</name>
        <dbReference type="ChEBI" id="CHEBI:30616"/>
    </ligand>
</feature>
<feature type="domain" description="Protein kinase" evidence="9">
    <location>
        <begin position="18"/>
        <end position="272"/>
    </location>
</feature>
<sequence length="558" mass="59259">MSAGGEHTREGRLLGGRYRLAERIGSGGMGTVWQAHDELVDRDVAVKEPRLPGDPLDEHRQRAAHRLYREARAAARVDHPAAVSIHDVVVEEDGLPWIVMELVRGESLHEVLRRGPVDAREAARIGLAVLRALGAAHAVGIVHRDVKPANVLLGPHGRVVLTDFGIAHVQGEESLTMSGEFVGSLEFVAPERMSGRGAGPPSDLWSLGVLLYAAVEGASPFRRTTVESTLAAVIASEAPEPKQAGELGPLIARLLVKDFERRPGAQETEAVLEAVAEGRPVPVVASGEMTKPQEPSLPDESGDDSGTVRLGGAAPAPEAAAPAAVPEPETAVAAAAPAPKRPVLRRRAALAAVAALLVGGTWFTASRFAEPGGRSVTEHTATYRSAPARPTPSATTGGWVAHPENDMDAVLSLPAAYQESAREGGAGGRPRLVVYDTGLVQVRLTEWDRAPGNPLEAAKKAFDTWNGAYDDASGSQYRTGYQDLDAAVADTAYGLKETPTRVVQLFVVTEDDRMYELRVDMPKGTPSERKGMAVFQQARDRLVIGKSRTTAPSARPTP</sequence>
<keyword evidence="6 7" id="KW-0067">ATP-binding</keyword>
<dbReference type="CDD" id="cd14014">
    <property type="entry name" value="STKc_PknB_like"/>
    <property type="match status" value="1"/>
</dbReference>
<dbReference type="PROSITE" id="PS00108">
    <property type="entry name" value="PROTEIN_KINASE_ST"/>
    <property type="match status" value="1"/>
</dbReference>
<dbReference type="SUPFAM" id="SSF56112">
    <property type="entry name" value="Protein kinase-like (PK-like)"/>
    <property type="match status" value="1"/>
</dbReference>
<dbReference type="InterPro" id="IPR017441">
    <property type="entry name" value="Protein_kinase_ATP_BS"/>
</dbReference>
<dbReference type="InterPro" id="IPR011009">
    <property type="entry name" value="Kinase-like_dom_sf"/>
</dbReference>
<reference evidence="10 11" key="1">
    <citation type="journal article" date="2015" name="Int. J. Syst. Evol. Microbiol.">
        <title>Streptomyces gilvifuscus sp. nov., an actinomycete that produces antibacterial compounds isolated from soil.</title>
        <authorList>
            <person name="Nguyen T.M."/>
            <person name="Kim J."/>
        </authorList>
    </citation>
    <scope>NUCLEOTIDE SEQUENCE [LARGE SCALE GENOMIC DNA]</scope>
    <source>
        <strain evidence="10 11">T113</strain>
    </source>
</reference>
<dbReference type="InterPro" id="IPR000719">
    <property type="entry name" value="Prot_kinase_dom"/>
</dbReference>
<dbReference type="GO" id="GO:0016301">
    <property type="term" value="F:kinase activity"/>
    <property type="evidence" value="ECO:0007669"/>
    <property type="project" value="UniProtKB-KW"/>
</dbReference>
<dbReference type="InterPro" id="IPR008271">
    <property type="entry name" value="Ser/Thr_kinase_AS"/>
</dbReference>
<evidence type="ECO:0000259" key="9">
    <source>
        <dbReference type="PROSITE" id="PS50011"/>
    </source>
</evidence>
<dbReference type="EMBL" id="JAQOSK010000004">
    <property type="protein sequence ID" value="MDC2955407.1"/>
    <property type="molecule type" value="Genomic_DNA"/>
</dbReference>
<dbReference type="PROSITE" id="PS00107">
    <property type="entry name" value="PROTEIN_KINASE_ATP"/>
    <property type="match status" value="1"/>
</dbReference>
<dbReference type="SMART" id="SM00220">
    <property type="entry name" value="S_TKc"/>
    <property type="match status" value="1"/>
</dbReference>
<dbReference type="Proteomes" id="UP001221328">
    <property type="component" value="Unassembled WGS sequence"/>
</dbReference>
<evidence type="ECO:0000256" key="4">
    <source>
        <dbReference type="ARBA" id="ARBA00022741"/>
    </source>
</evidence>
<dbReference type="Pfam" id="PF00069">
    <property type="entry name" value="Pkinase"/>
    <property type="match status" value="1"/>
</dbReference>
<dbReference type="EC" id="2.7.11.1" evidence="1"/>
<evidence type="ECO:0000256" key="6">
    <source>
        <dbReference type="ARBA" id="ARBA00022840"/>
    </source>
</evidence>
<dbReference type="PANTHER" id="PTHR43289">
    <property type="entry name" value="MITOGEN-ACTIVATED PROTEIN KINASE KINASE KINASE 20-RELATED"/>
    <property type="match status" value="1"/>
</dbReference>
<feature type="region of interest" description="Disordered" evidence="8">
    <location>
        <begin position="282"/>
        <end position="326"/>
    </location>
</feature>
<dbReference type="Gene3D" id="1.10.510.10">
    <property type="entry name" value="Transferase(Phosphotransferase) domain 1"/>
    <property type="match status" value="1"/>
</dbReference>
<organism evidence="10 11">
    <name type="scientific">Streptomyces gilvifuscus</name>
    <dbReference type="NCBI Taxonomy" id="1550617"/>
    <lineage>
        <taxon>Bacteria</taxon>
        <taxon>Bacillati</taxon>
        <taxon>Actinomycetota</taxon>
        <taxon>Actinomycetes</taxon>
        <taxon>Kitasatosporales</taxon>
        <taxon>Streptomycetaceae</taxon>
        <taxon>Streptomyces</taxon>
    </lineage>
</organism>
<evidence type="ECO:0000256" key="5">
    <source>
        <dbReference type="ARBA" id="ARBA00022777"/>
    </source>
</evidence>
<keyword evidence="5 10" id="KW-0418">Kinase</keyword>
<evidence type="ECO:0000256" key="3">
    <source>
        <dbReference type="ARBA" id="ARBA00022679"/>
    </source>
</evidence>
<evidence type="ECO:0000256" key="2">
    <source>
        <dbReference type="ARBA" id="ARBA00022527"/>
    </source>
</evidence>
<dbReference type="PANTHER" id="PTHR43289:SF6">
    <property type="entry name" value="SERINE_THREONINE-PROTEIN KINASE NEKL-3"/>
    <property type="match status" value="1"/>
</dbReference>
<keyword evidence="3" id="KW-0808">Transferase</keyword>
<feature type="region of interest" description="Disordered" evidence="8">
    <location>
        <begin position="373"/>
        <end position="402"/>
    </location>
</feature>
<name>A0ABT5FS83_9ACTN</name>
<evidence type="ECO:0000313" key="10">
    <source>
        <dbReference type="EMBL" id="MDC2955407.1"/>
    </source>
</evidence>
<gene>
    <name evidence="10" type="ORF">PO587_13130</name>
</gene>
<dbReference type="PROSITE" id="PS50011">
    <property type="entry name" value="PROTEIN_KINASE_DOM"/>
    <property type="match status" value="1"/>
</dbReference>
<evidence type="ECO:0000313" key="11">
    <source>
        <dbReference type="Proteomes" id="UP001221328"/>
    </source>
</evidence>
<evidence type="ECO:0000256" key="1">
    <source>
        <dbReference type="ARBA" id="ARBA00012513"/>
    </source>
</evidence>
<evidence type="ECO:0000256" key="8">
    <source>
        <dbReference type="SAM" id="MobiDB-lite"/>
    </source>
</evidence>
<keyword evidence="11" id="KW-1185">Reference proteome</keyword>
<proteinExistence type="predicted"/>
<dbReference type="RefSeq" id="WP_272175296.1">
    <property type="nucleotide sequence ID" value="NZ_JAQOSK010000004.1"/>
</dbReference>
<evidence type="ECO:0000256" key="7">
    <source>
        <dbReference type="PROSITE-ProRule" id="PRU10141"/>
    </source>
</evidence>
<dbReference type="Gene3D" id="3.30.200.20">
    <property type="entry name" value="Phosphorylase Kinase, domain 1"/>
    <property type="match status" value="1"/>
</dbReference>
<keyword evidence="2" id="KW-0723">Serine/threonine-protein kinase</keyword>
<keyword evidence="4 7" id="KW-0547">Nucleotide-binding</keyword>
<comment type="caution">
    <text evidence="10">The sequence shown here is derived from an EMBL/GenBank/DDBJ whole genome shotgun (WGS) entry which is preliminary data.</text>
</comment>